<evidence type="ECO:0000256" key="4">
    <source>
        <dbReference type="SAM" id="SignalP"/>
    </source>
</evidence>
<feature type="chain" id="PRO_5027873858" evidence="4">
    <location>
        <begin position="25"/>
        <end position="694"/>
    </location>
</feature>
<dbReference type="PROSITE" id="PS51457">
    <property type="entry name" value="BEN"/>
    <property type="match status" value="2"/>
</dbReference>
<dbReference type="Proteomes" id="UP000515159">
    <property type="component" value="Chromosome 6"/>
</dbReference>
<proteinExistence type="predicted"/>
<evidence type="ECO:0000259" key="5">
    <source>
        <dbReference type="PROSITE" id="PS51457"/>
    </source>
</evidence>
<dbReference type="KEGG" id="gsh:117363104"/>
<comment type="subcellular location">
    <subcellularLocation>
        <location evidence="1">Nucleus</location>
    </subcellularLocation>
</comment>
<feature type="compositionally biased region" description="Low complexity" evidence="3">
    <location>
        <begin position="346"/>
        <end position="365"/>
    </location>
</feature>
<dbReference type="GeneID" id="117363104"/>
<gene>
    <name evidence="7" type="primary">BEND2</name>
</gene>
<organism evidence="6 7">
    <name type="scientific">Geotrypetes seraphini</name>
    <name type="common">Gaboon caecilian</name>
    <name type="synonym">Caecilia seraphini</name>
    <dbReference type="NCBI Taxonomy" id="260995"/>
    <lineage>
        <taxon>Eukaryota</taxon>
        <taxon>Metazoa</taxon>
        <taxon>Chordata</taxon>
        <taxon>Craniata</taxon>
        <taxon>Vertebrata</taxon>
        <taxon>Euteleostomi</taxon>
        <taxon>Amphibia</taxon>
        <taxon>Gymnophiona</taxon>
        <taxon>Geotrypetes</taxon>
    </lineage>
</organism>
<accession>A0A6P8RLW3</accession>
<feature type="region of interest" description="Disordered" evidence="3">
    <location>
        <begin position="665"/>
        <end position="694"/>
    </location>
</feature>
<feature type="compositionally biased region" description="Low complexity" evidence="3">
    <location>
        <begin position="512"/>
        <end position="526"/>
    </location>
</feature>
<protein>
    <submittedName>
        <fullName evidence="7">BEN domain-containing protein 2 isoform X1</fullName>
    </submittedName>
</protein>
<feature type="domain" description="BEN" evidence="5">
    <location>
        <begin position="379"/>
        <end position="481"/>
    </location>
</feature>
<feature type="compositionally biased region" description="Polar residues" evidence="3">
    <location>
        <begin position="320"/>
        <end position="330"/>
    </location>
</feature>
<dbReference type="InterPro" id="IPR018379">
    <property type="entry name" value="BEN_domain"/>
</dbReference>
<evidence type="ECO:0000256" key="3">
    <source>
        <dbReference type="SAM" id="MobiDB-lite"/>
    </source>
</evidence>
<evidence type="ECO:0000313" key="7">
    <source>
        <dbReference type="RefSeq" id="XP_033806294.1"/>
    </source>
</evidence>
<dbReference type="InParanoid" id="A0A6P8RLW3"/>
<feature type="region of interest" description="Disordered" evidence="3">
    <location>
        <begin position="320"/>
        <end position="339"/>
    </location>
</feature>
<feature type="region of interest" description="Disordered" evidence="3">
    <location>
        <begin position="345"/>
        <end position="372"/>
    </location>
</feature>
<reference evidence="7" key="1">
    <citation type="submission" date="2025-08" db="UniProtKB">
        <authorList>
            <consortium name="RefSeq"/>
        </authorList>
    </citation>
    <scope>IDENTIFICATION</scope>
</reference>
<dbReference type="RefSeq" id="XP_033806294.1">
    <property type="nucleotide sequence ID" value="XM_033950403.1"/>
</dbReference>
<dbReference type="OrthoDB" id="8958408at2759"/>
<evidence type="ECO:0000256" key="2">
    <source>
        <dbReference type="ARBA" id="ARBA00023242"/>
    </source>
</evidence>
<feature type="domain" description="BEN" evidence="5">
    <location>
        <begin position="556"/>
        <end position="654"/>
    </location>
</feature>
<dbReference type="GO" id="GO:0003677">
    <property type="term" value="F:DNA binding"/>
    <property type="evidence" value="ECO:0007669"/>
    <property type="project" value="InterPro"/>
</dbReference>
<keyword evidence="6" id="KW-1185">Reference proteome</keyword>
<sequence length="694" mass="76769">MRLLVAGAALRAFLLKQLKGFCAGFVTMKVEDDDTVIIDNTQIVDIQNEVSMQGLMPLEQNVQPNSKNHYMTQLSYRDLSAESDPVLSQVSHASSLQNDCHGAEEIEYELLPKRRRLSSMVTTAREPEYEDTNSVLYEYEPDYECGSVVSEASYSGDQQRILTEVLNYCQIMYDAIQKLDKKFDLLQRRVSEMQHSRMKPLILKPRPVGLSYRSSHPVPLGKVRVPKPLLRESNLQVCPPTQREHSPSLRVRLEKNHAPARLAVNCVPPAALQAELQQTALRQSPPLPTIVSTHSLQPPFSTAPGITELTVQPNLVEAVTESSEIATSPAGSGPLISSVAESNGRENYMSSSGSSNSNEELPSSSVTIDPNLEYVGDPKRNVRILGTYLMKARQKTKPKYAARYLVRVLFPKETLLCSIMGGSARGRRTLDTNKIAAIREFLAAAFPSHNLNEYGRDWKTCITNVNAMIRCLRCETGRGTGNSEGAEKTAETPETSICVDSDNNGDEGDVISQTSQKTASSTTNASWDNDVQEALPMSSPNKSQSLEPMENLGKPWRKVQMPFSVIYVAKGKSRPELSARYLVRHLFTEDVLVKSNVYGNVERGMSPLDSNKINAMRDFLQDNYPSFDLNESGYDWKACVAAINGTIRSLRHDLKKAGAAQRKSVSSCKRCEKSPPNSPSSVKPGGVDTISLMD</sequence>
<feature type="signal peptide" evidence="4">
    <location>
        <begin position="1"/>
        <end position="24"/>
    </location>
</feature>
<dbReference type="AlphaFoldDB" id="A0A6P8RLW3"/>
<dbReference type="SMART" id="SM01025">
    <property type="entry name" value="BEN"/>
    <property type="match status" value="2"/>
</dbReference>
<dbReference type="GO" id="GO:0005634">
    <property type="term" value="C:nucleus"/>
    <property type="evidence" value="ECO:0007669"/>
    <property type="project" value="UniProtKB-SubCell"/>
</dbReference>
<name>A0A6P8RLW3_GEOSA</name>
<dbReference type="Pfam" id="PF10523">
    <property type="entry name" value="BEN"/>
    <property type="match status" value="2"/>
</dbReference>
<dbReference type="CTD" id="139105"/>
<evidence type="ECO:0000256" key="1">
    <source>
        <dbReference type="ARBA" id="ARBA00004123"/>
    </source>
</evidence>
<feature type="region of interest" description="Disordered" evidence="3">
    <location>
        <begin position="480"/>
        <end position="530"/>
    </location>
</feature>
<dbReference type="PANTHER" id="PTHR47305:SF1">
    <property type="entry name" value="BEN DOMAIN-CONTAINING PROTEIN"/>
    <property type="match status" value="1"/>
</dbReference>
<keyword evidence="4" id="KW-0732">Signal</keyword>
<evidence type="ECO:0000313" key="6">
    <source>
        <dbReference type="Proteomes" id="UP000515159"/>
    </source>
</evidence>
<keyword evidence="2" id="KW-0539">Nucleus</keyword>
<dbReference type="PANTHER" id="PTHR47305">
    <property type="entry name" value="BEN DOMAIN-CONTAINING PROTEIN 2"/>
    <property type="match status" value="1"/>
</dbReference>